<dbReference type="AlphaFoldDB" id="A0A3A9WD35"/>
<dbReference type="EMBL" id="RBDY01000006">
    <property type="protein sequence ID" value="RKN24545.1"/>
    <property type="molecule type" value="Genomic_DNA"/>
</dbReference>
<evidence type="ECO:0000313" key="1">
    <source>
        <dbReference type="EMBL" id="RKN10203.1"/>
    </source>
</evidence>
<keyword evidence="3" id="KW-1185">Reference proteome</keyword>
<organism evidence="1 4">
    <name type="scientific">Streptomyces radicis</name>
    <dbReference type="NCBI Taxonomy" id="1750517"/>
    <lineage>
        <taxon>Bacteria</taxon>
        <taxon>Bacillati</taxon>
        <taxon>Actinomycetota</taxon>
        <taxon>Actinomycetes</taxon>
        <taxon>Kitasatosporales</taxon>
        <taxon>Streptomycetaceae</taxon>
        <taxon>Streptomyces</taxon>
    </lineage>
</organism>
<protein>
    <submittedName>
        <fullName evidence="1">Uncharacterized protein</fullName>
    </submittedName>
</protein>
<evidence type="ECO:0000313" key="3">
    <source>
        <dbReference type="Proteomes" id="UP000268652"/>
    </source>
</evidence>
<dbReference type="EMBL" id="RBDX01000006">
    <property type="protein sequence ID" value="RKN10203.1"/>
    <property type="molecule type" value="Genomic_DNA"/>
</dbReference>
<gene>
    <name evidence="2" type="ORF">D7318_11865</name>
    <name evidence="1" type="ORF">D7319_10685</name>
</gene>
<sequence length="150" mass="17092">MRLSDDAYDRVMTLFREAMPQLADQLDEQVRRGRPVSEAELRQEAVHQERTFRLATSRFSPLGKGDATAVPYSGEQRLEIVREALLTLAEAMYATRKAVLDTAYENGMEPEAWFGDPELESLWHVDLRAETDEAEAALGRVRFLFEGDDL</sequence>
<accession>A0A3A9WD35</accession>
<dbReference type="Proteomes" id="UP000275024">
    <property type="component" value="Unassembled WGS sequence"/>
</dbReference>
<name>A0A3A9WD35_9ACTN</name>
<evidence type="ECO:0000313" key="4">
    <source>
        <dbReference type="Proteomes" id="UP000275024"/>
    </source>
</evidence>
<evidence type="ECO:0000313" key="2">
    <source>
        <dbReference type="EMBL" id="RKN24545.1"/>
    </source>
</evidence>
<comment type="caution">
    <text evidence="1">The sequence shown here is derived from an EMBL/GenBank/DDBJ whole genome shotgun (WGS) entry which is preliminary data.</text>
</comment>
<reference evidence="3 4" key="1">
    <citation type="submission" date="2018-09" db="EMBL/GenBank/DDBJ databases">
        <title>Streptomyces sp. nov. DS1-2, an endophytic actinomycete isolated from roots of Dendrobium scabrilingue.</title>
        <authorList>
            <person name="Kuncharoen N."/>
            <person name="Kudo T."/>
            <person name="Ohkuma M."/>
            <person name="Yuki M."/>
            <person name="Tanasupawat S."/>
        </authorList>
    </citation>
    <scope>NUCLEOTIDE SEQUENCE [LARGE SCALE GENOMIC DNA]</scope>
    <source>
        <strain evidence="1 4">AZ1-7</strain>
        <strain evidence="2 3">DS1-2</strain>
    </source>
</reference>
<proteinExistence type="predicted"/>
<dbReference type="Proteomes" id="UP000268652">
    <property type="component" value="Unassembled WGS sequence"/>
</dbReference>